<dbReference type="SUPFAM" id="SSF53649">
    <property type="entry name" value="Alkaline phosphatase-like"/>
    <property type="match status" value="1"/>
</dbReference>
<dbReference type="PROSITE" id="PS00149">
    <property type="entry name" value="SULFATASE_2"/>
    <property type="match status" value="1"/>
</dbReference>
<dbReference type="Pfam" id="PF00884">
    <property type="entry name" value="Sulfatase"/>
    <property type="match status" value="1"/>
</dbReference>
<dbReference type="Proteomes" id="UP001231587">
    <property type="component" value="Unassembled WGS sequence"/>
</dbReference>
<dbReference type="InterPro" id="IPR024607">
    <property type="entry name" value="Sulfatase_CS"/>
</dbReference>
<comment type="caution">
    <text evidence="6">The sequence shown here is derived from an EMBL/GenBank/DDBJ whole genome shotgun (WGS) entry which is preliminary data.</text>
</comment>
<protein>
    <submittedName>
        <fullName evidence="6">Arylsulfatase A</fullName>
        <ecNumber evidence="6">3.1.6.8</ecNumber>
    </submittedName>
</protein>
<keyword evidence="9" id="KW-1185">Reference proteome</keyword>
<name>A0A9X1CDE8_9FLAO</name>
<gene>
    <name evidence="6" type="ORF">J2Z56_003167</name>
    <name evidence="7" type="ORF">J2Z57_003299</name>
</gene>
<dbReference type="InterPro" id="IPR050738">
    <property type="entry name" value="Sulfatase"/>
</dbReference>
<accession>A0A9X1CDE8</accession>
<evidence type="ECO:0000313" key="7">
    <source>
        <dbReference type="EMBL" id="MDQ0336842.1"/>
    </source>
</evidence>
<dbReference type="EC" id="3.1.6.8" evidence="6"/>
<evidence type="ECO:0000259" key="5">
    <source>
        <dbReference type="Pfam" id="PF00884"/>
    </source>
</evidence>
<evidence type="ECO:0000313" key="8">
    <source>
        <dbReference type="Proteomes" id="UP001138672"/>
    </source>
</evidence>
<evidence type="ECO:0000256" key="1">
    <source>
        <dbReference type="ARBA" id="ARBA00008779"/>
    </source>
</evidence>
<evidence type="ECO:0000313" key="9">
    <source>
        <dbReference type="Proteomes" id="UP001231587"/>
    </source>
</evidence>
<dbReference type="RefSeq" id="WP_198151398.1">
    <property type="nucleotide sequence ID" value="NZ_JAGGJQ010000010.1"/>
</dbReference>
<dbReference type="PANTHER" id="PTHR42693:SF53">
    <property type="entry name" value="ENDO-4-O-SULFATASE"/>
    <property type="match status" value="1"/>
</dbReference>
<dbReference type="EMBL" id="JAGGJQ010000010">
    <property type="protein sequence ID" value="MBP1841235.1"/>
    <property type="molecule type" value="Genomic_DNA"/>
</dbReference>
<dbReference type="Proteomes" id="UP001138672">
    <property type="component" value="Unassembled WGS sequence"/>
</dbReference>
<dbReference type="Gene3D" id="3.40.720.10">
    <property type="entry name" value="Alkaline Phosphatase, subunit A"/>
    <property type="match status" value="1"/>
</dbReference>
<dbReference type="InterPro" id="IPR017850">
    <property type="entry name" value="Alkaline_phosphatase_core_sf"/>
</dbReference>
<keyword evidence="3 6" id="KW-0378">Hydrolase</keyword>
<dbReference type="GO" id="GO:0046872">
    <property type="term" value="F:metal ion binding"/>
    <property type="evidence" value="ECO:0007669"/>
    <property type="project" value="UniProtKB-KW"/>
</dbReference>
<dbReference type="PANTHER" id="PTHR42693">
    <property type="entry name" value="ARYLSULFATASE FAMILY MEMBER"/>
    <property type="match status" value="1"/>
</dbReference>
<evidence type="ECO:0000256" key="4">
    <source>
        <dbReference type="ARBA" id="ARBA00022837"/>
    </source>
</evidence>
<evidence type="ECO:0000256" key="3">
    <source>
        <dbReference type="ARBA" id="ARBA00022801"/>
    </source>
</evidence>
<proteinExistence type="inferred from homology"/>
<reference evidence="6" key="1">
    <citation type="submission" date="2021-03" db="EMBL/GenBank/DDBJ databases">
        <title>Genomic Encyclopedia of Type Strains, Phase IV (KMG-IV): sequencing the most valuable type-strain genomes for metagenomic binning, comparative biology and taxonomic classification.</title>
        <authorList>
            <person name="Goeker M."/>
        </authorList>
    </citation>
    <scope>NUCLEOTIDE SEQUENCE</scope>
    <source>
        <strain evidence="6">DSM 15523</strain>
        <strain evidence="7 9">DSM 16476</strain>
    </source>
</reference>
<dbReference type="InterPro" id="IPR000917">
    <property type="entry name" value="Sulfatase_N"/>
</dbReference>
<keyword evidence="2" id="KW-0479">Metal-binding</keyword>
<comment type="similarity">
    <text evidence="1">Belongs to the sulfatase family.</text>
</comment>
<evidence type="ECO:0000256" key="2">
    <source>
        <dbReference type="ARBA" id="ARBA00022723"/>
    </source>
</evidence>
<dbReference type="EMBL" id="JAUSUU010000011">
    <property type="protein sequence ID" value="MDQ0336842.1"/>
    <property type="molecule type" value="Genomic_DNA"/>
</dbReference>
<dbReference type="AlphaFoldDB" id="A0A9X1CDE8"/>
<dbReference type="Gene3D" id="3.30.1120.10">
    <property type="match status" value="1"/>
</dbReference>
<sequence>MNFKLFTVVMFAVFCLSCKETPKAKDVAVIEEKLEQPNIVVLLCDDLGYEDLSAFGHPVIETKNLDKLANTGIKLTDFYSTAPVCSSSRAGLLTGRSPNRAGIYDFIPSYKKSEDNRDLVHLQADEVTIPAVLKSVGYETCLVGKWHCSSQFNSTAQPQPNDFGFDYWFATHNNASPSHENPKNFVRNGEKVGKIQGYSSQIVVDEAITWLDKKSSNAPFFLEVAFHEPHEPIASPEDLVQKYLPLARNREEAEFFANVENVDLAVGRLLDYFKTHNITNTIIVFSSDNGPETLNRYPKAKHSYGSPGPLQGMKLWTNEAGFRVPGIVNWIGKKTFTGSTQAVVSALDLLPTFAELAGAELPDRILDGESFTSLLETGHFERKKSLTWAFYDAINARRVAMRKGDWKIMGRLELDNKELPHIHNLYDGNIEAVKQAKLTDFVLFNLKSDIAESNNVASTYPEVFEAMKTEFESEYNALLTGSHIWIRENQDVE</sequence>
<dbReference type="GO" id="GO:0004065">
    <property type="term" value="F:arylsulfatase activity"/>
    <property type="evidence" value="ECO:0007669"/>
    <property type="project" value="TreeGrafter"/>
</dbReference>
<feature type="domain" description="Sulfatase N-terminal" evidence="5">
    <location>
        <begin position="37"/>
        <end position="359"/>
    </location>
</feature>
<evidence type="ECO:0000313" key="6">
    <source>
        <dbReference type="EMBL" id="MBP1841235.1"/>
    </source>
</evidence>
<keyword evidence="4" id="KW-0106">Calcium</keyword>
<organism evidence="6 8">
    <name type="scientific">Formosa algae</name>
    <dbReference type="NCBI Taxonomy" id="225843"/>
    <lineage>
        <taxon>Bacteria</taxon>
        <taxon>Pseudomonadati</taxon>
        <taxon>Bacteroidota</taxon>
        <taxon>Flavobacteriia</taxon>
        <taxon>Flavobacteriales</taxon>
        <taxon>Flavobacteriaceae</taxon>
        <taxon>Formosa</taxon>
    </lineage>
</organism>
<dbReference type="GO" id="GO:0004098">
    <property type="term" value="F:cerebroside-sulfatase activity"/>
    <property type="evidence" value="ECO:0007669"/>
    <property type="project" value="UniProtKB-EC"/>
</dbReference>